<sequence length="83" mass="9310">MKNVTRSSAKSRELFYIIYILTKKMCDQKFFLTQKIVITVRINNKNGKTVFKSICFRLRVGLAVGLLVAGVLVVACDIIISLG</sequence>
<evidence type="ECO:0000313" key="2">
    <source>
        <dbReference type="EMBL" id="RNA30826.1"/>
    </source>
</evidence>
<name>A0A3M7S4U3_BRAPC</name>
<proteinExistence type="predicted"/>
<dbReference type="Proteomes" id="UP000276133">
    <property type="component" value="Unassembled WGS sequence"/>
</dbReference>
<keyword evidence="3" id="KW-1185">Reference proteome</keyword>
<dbReference type="AlphaFoldDB" id="A0A3M7S4U3"/>
<feature type="transmembrane region" description="Helical" evidence="1">
    <location>
        <begin position="60"/>
        <end position="82"/>
    </location>
</feature>
<accession>A0A3M7S4U3</accession>
<gene>
    <name evidence="2" type="ORF">BpHYR1_037374</name>
</gene>
<comment type="caution">
    <text evidence="2">The sequence shown here is derived from an EMBL/GenBank/DDBJ whole genome shotgun (WGS) entry which is preliminary data.</text>
</comment>
<keyword evidence="1" id="KW-1133">Transmembrane helix</keyword>
<evidence type="ECO:0000256" key="1">
    <source>
        <dbReference type="SAM" id="Phobius"/>
    </source>
</evidence>
<protein>
    <submittedName>
        <fullName evidence="2">Uncharacterized protein</fullName>
    </submittedName>
</protein>
<reference evidence="2 3" key="1">
    <citation type="journal article" date="2018" name="Sci. Rep.">
        <title>Genomic signatures of local adaptation to the degree of environmental predictability in rotifers.</title>
        <authorList>
            <person name="Franch-Gras L."/>
            <person name="Hahn C."/>
            <person name="Garcia-Roger E.M."/>
            <person name="Carmona M.J."/>
            <person name="Serra M."/>
            <person name="Gomez A."/>
        </authorList>
    </citation>
    <scope>NUCLEOTIDE SEQUENCE [LARGE SCALE GENOMIC DNA]</scope>
    <source>
        <strain evidence="2">HYR1</strain>
    </source>
</reference>
<evidence type="ECO:0000313" key="3">
    <source>
        <dbReference type="Proteomes" id="UP000276133"/>
    </source>
</evidence>
<dbReference type="EMBL" id="REGN01002039">
    <property type="protein sequence ID" value="RNA30826.1"/>
    <property type="molecule type" value="Genomic_DNA"/>
</dbReference>
<organism evidence="2 3">
    <name type="scientific">Brachionus plicatilis</name>
    <name type="common">Marine rotifer</name>
    <name type="synonym">Brachionus muelleri</name>
    <dbReference type="NCBI Taxonomy" id="10195"/>
    <lineage>
        <taxon>Eukaryota</taxon>
        <taxon>Metazoa</taxon>
        <taxon>Spiralia</taxon>
        <taxon>Gnathifera</taxon>
        <taxon>Rotifera</taxon>
        <taxon>Eurotatoria</taxon>
        <taxon>Monogononta</taxon>
        <taxon>Pseudotrocha</taxon>
        <taxon>Ploima</taxon>
        <taxon>Brachionidae</taxon>
        <taxon>Brachionus</taxon>
    </lineage>
</organism>
<keyword evidence="1" id="KW-0472">Membrane</keyword>
<keyword evidence="1" id="KW-0812">Transmembrane</keyword>